<evidence type="ECO:0000313" key="3">
    <source>
        <dbReference type="Proteomes" id="UP000430622"/>
    </source>
</evidence>
<protein>
    <recommendedName>
        <fullName evidence="1">Nuclease associated modular domain-containing protein</fullName>
    </recommendedName>
</protein>
<sequence length="189" mass="21244">MDYRKAYGALMAKASLRKEVSGYTESHHILPKSMGGSDDKSNIVDLTGREHFLAHKLLAKIYEGPMIYAFLMMCNARINEHGVERYKVSSRDYTLAKKLLSEKLKGVPHSEETKAKMAKAQRDRMKNPVLRAKCATRTGIPNSESQKAAISEKLKGVPKAKVPPCPHCGKICNKATAVRWHYDNCKLRK</sequence>
<proteinExistence type="predicted"/>
<dbReference type="EMBL" id="MN781108">
    <property type="protein sequence ID" value="QGZ15230.1"/>
    <property type="molecule type" value="Genomic_DNA"/>
</dbReference>
<feature type="domain" description="Nuclease associated modular" evidence="1">
    <location>
        <begin position="105"/>
        <end position="121"/>
    </location>
</feature>
<dbReference type="Proteomes" id="UP000430622">
    <property type="component" value="Segment"/>
</dbReference>
<dbReference type="GO" id="GO:0003677">
    <property type="term" value="F:DNA binding"/>
    <property type="evidence" value="ECO:0007669"/>
    <property type="project" value="InterPro"/>
</dbReference>
<evidence type="ECO:0000259" key="1">
    <source>
        <dbReference type="SMART" id="SM00496"/>
    </source>
</evidence>
<name>A0A6B9J9F0_9CAUD</name>
<dbReference type="CDD" id="cd00085">
    <property type="entry name" value="HNHc"/>
    <property type="match status" value="1"/>
</dbReference>
<evidence type="ECO:0000313" key="2">
    <source>
        <dbReference type="EMBL" id="QGZ15230.1"/>
    </source>
</evidence>
<organism evidence="2 3">
    <name type="scientific">Klebsiella phage vB_Kpn_P545</name>
    <dbReference type="NCBI Taxonomy" id="2686283"/>
    <lineage>
        <taxon>Viruses</taxon>
        <taxon>Duplodnaviria</taxon>
        <taxon>Heunggongvirae</taxon>
        <taxon>Uroviricota</taxon>
        <taxon>Caudoviricetes</taxon>
        <taxon>Marfavirus</taxon>
        <taxon>Marfavirus F48</taxon>
    </lineage>
</organism>
<dbReference type="SMART" id="SM00496">
    <property type="entry name" value="IENR2"/>
    <property type="match status" value="2"/>
</dbReference>
<accession>A0A6B9J9F0</accession>
<dbReference type="InterPro" id="IPR003615">
    <property type="entry name" value="HNH_nuc"/>
</dbReference>
<reference evidence="2 3" key="1">
    <citation type="submission" date="2019-12" db="EMBL/GenBank/DDBJ databases">
        <title>Hospital sewage isolated lytic bacteriophages against epidemic carbapenem resistant Klebsiella pneumoniae ST11 strains.</title>
        <authorList>
            <person name="Li M."/>
            <person name="Zhang W."/>
            <person name="Du H."/>
            <person name="Chen L."/>
        </authorList>
    </citation>
    <scope>NUCLEOTIDE SEQUENCE [LARGE SCALE GENOMIC DNA]</scope>
</reference>
<dbReference type="InterPro" id="IPR003611">
    <property type="entry name" value="NUMOD3"/>
</dbReference>
<dbReference type="Pfam" id="PF07460">
    <property type="entry name" value="NUMOD3"/>
    <property type="match status" value="1"/>
</dbReference>
<feature type="domain" description="Nuclease associated modular" evidence="1">
    <location>
        <begin position="138"/>
        <end position="154"/>
    </location>
</feature>